<evidence type="ECO:0000313" key="4">
    <source>
        <dbReference type="Proteomes" id="UP001597427"/>
    </source>
</evidence>
<feature type="transmembrane region" description="Helical" evidence="2">
    <location>
        <begin position="37"/>
        <end position="57"/>
    </location>
</feature>
<reference evidence="4" key="1">
    <citation type="journal article" date="2019" name="Int. J. Syst. Evol. Microbiol.">
        <title>The Global Catalogue of Microorganisms (GCM) 10K type strain sequencing project: providing services to taxonomists for standard genome sequencing and annotation.</title>
        <authorList>
            <consortium name="The Broad Institute Genomics Platform"/>
            <consortium name="The Broad Institute Genome Sequencing Center for Infectious Disease"/>
            <person name="Wu L."/>
            <person name="Ma J."/>
        </authorList>
    </citation>
    <scope>NUCLEOTIDE SEQUENCE [LARGE SCALE GENOMIC DNA]</scope>
    <source>
        <strain evidence="4">TISTR 932</strain>
    </source>
</reference>
<keyword evidence="4" id="KW-1185">Reference proteome</keyword>
<organism evidence="3 4">
    <name type="scientific">Enterococcus camelliae</name>
    <dbReference type="NCBI Taxonomy" id="453959"/>
    <lineage>
        <taxon>Bacteria</taxon>
        <taxon>Bacillati</taxon>
        <taxon>Bacillota</taxon>
        <taxon>Bacilli</taxon>
        <taxon>Lactobacillales</taxon>
        <taxon>Enterococcaceae</taxon>
        <taxon>Enterococcus</taxon>
    </lineage>
</organism>
<dbReference type="RefSeq" id="WP_379982365.1">
    <property type="nucleotide sequence ID" value="NZ_JBHUMO010000058.1"/>
</dbReference>
<evidence type="ECO:0000256" key="1">
    <source>
        <dbReference type="SAM" id="MobiDB-lite"/>
    </source>
</evidence>
<keyword evidence="2" id="KW-0812">Transmembrane</keyword>
<feature type="region of interest" description="Disordered" evidence="1">
    <location>
        <begin position="68"/>
        <end position="99"/>
    </location>
</feature>
<evidence type="ECO:0000313" key="3">
    <source>
        <dbReference type="EMBL" id="MFD2729737.1"/>
    </source>
</evidence>
<keyword evidence="2" id="KW-0472">Membrane</keyword>
<sequence>MKYYHLIMSSLGLFVLQFGLKHVFQLSGNTVLNDVFVGLQGLLLISYGGLMVGFLWVEAKKPTKVRKTNVQATTKKQETSIKATNGPADTKEKPWLKAS</sequence>
<accession>A0ABW5TLB5</accession>
<proteinExistence type="predicted"/>
<feature type="compositionally biased region" description="Basic and acidic residues" evidence="1">
    <location>
        <begin position="89"/>
        <end position="99"/>
    </location>
</feature>
<evidence type="ECO:0000256" key="2">
    <source>
        <dbReference type="SAM" id="Phobius"/>
    </source>
</evidence>
<name>A0ABW5TLB5_9ENTE</name>
<gene>
    <name evidence="3" type="ORF">ACFSR0_09950</name>
</gene>
<comment type="caution">
    <text evidence="3">The sequence shown here is derived from an EMBL/GenBank/DDBJ whole genome shotgun (WGS) entry which is preliminary data.</text>
</comment>
<protein>
    <submittedName>
        <fullName evidence="3">Uncharacterized protein</fullName>
    </submittedName>
</protein>
<keyword evidence="2" id="KW-1133">Transmembrane helix</keyword>
<dbReference type="Proteomes" id="UP001597427">
    <property type="component" value="Unassembled WGS sequence"/>
</dbReference>
<dbReference type="EMBL" id="JBHUMO010000058">
    <property type="protein sequence ID" value="MFD2729737.1"/>
    <property type="molecule type" value="Genomic_DNA"/>
</dbReference>